<evidence type="ECO:0000313" key="4">
    <source>
        <dbReference type="EMBL" id="RFA37441.1"/>
    </source>
</evidence>
<accession>A0A3E0WZ29</accession>
<feature type="coiled-coil region" evidence="2">
    <location>
        <begin position="227"/>
        <end position="280"/>
    </location>
</feature>
<keyword evidence="3" id="KW-0472">Membrane</keyword>
<dbReference type="AlphaFoldDB" id="A0A3E0WZ29"/>
<evidence type="ECO:0000256" key="2">
    <source>
        <dbReference type="SAM" id="Coils"/>
    </source>
</evidence>
<dbReference type="OrthoDB" id="9815577at2"/>
<evidence type="ECO:0000256" key="3">
    <source>
        <dbReference type="SAM" id="Phobius"/>
    </source>
</evidence>
<keyword evidence="3" id="KW-0812">Transmembrane</keyword>
<sequence>MTAETLIVGGTIMLFIVFGALIMAMKFFQKVEQGKAMIVNTMRDRPHVTFTGRIVLPVIHKAETMDISVKRIVITRKAHEGLICKDNIRADISVNFFIRVNPTEDDVLHVASHIGCARASDELTLDELFNAKFAEALKTVGKQLDFESLYQEREQFRDAIKRMVANDLNGYRLEDVAIDYLEQTPISELDDNNILDSQGIRKITELTAGQRVAANDARRNEQKSIKKQDVEAQETILELERQQADAEAKQRREIDTTVAREQAATAAVQEEERLRAEQARIRTDQQIAIEEENQHRELEVAAQERLRVVAIKEEEVKRARDLEAVARIEEVSLREVARDRAVEEQRRAVVAQQREVAEEEERIKEVREISAAERERRTRVIEAEAAAEESLVKQLKQAEADEKAARHEAQRSIALAEAELETSAKQSEAMKVLAEGEMAEKAAEGLAEARVRDAKAAADEKYGRAQAEVTREQLLAEARGEEEKGLAAARVERERRGAEAEGVERMGQAEAVAIRERYEAEAAGLMEKFKALAQLDESGRLHEEFRMELEKTRDIQSQAITANQELGRHQAQVLAEAFKSANINIVGGDGAFFDRMVGAISGGKAIDAALTNSNVLQSVAGGYLNGEKDLATDLKELITNAGIDTNDIKNLSVSAALTKLMSKGNAEQQSKIQELLKQAQSLGLN</sequence>
<proteinExistence type="predicted"/>
<dbReference type="GO" id="GO:0012505">
    <property type="term" value="C:endomembrane system"/>
    <property type="evidence" value="ECO:0007669"/>
    <property type="project" value="UniProtKB-SubCell"/>
</dbReference>
<dbReference type="InterPro" id="IPR027705">
    <property type="entry name" value="Flotillin_fam"/>
</dbReference>
<dbReference type="RefSeq" id="WP_116301777.1">
    <property type="nucleotide sequence ID" value="NZ_NFZV01000006.1"/>
</dbReference>
<feature type="transmembrane region" description="Helical" evidence="3">
    <location>
        <begin position="6"/>
        <end position="28"/>
    </location>
</feature>
<dbReference type="GO" id="GO:0005886">
    <property type="term" value="C:plasma membrane"/>
    <property type="evidence" value="ECO:0007669"/>
    <property type="project" value="TreeGrafter"/>
</dbReference>
<dbReference type="EMBL" id="NFZW01000007">
    <property type="protein sequence ID" value="RFA37441.1"/>
    <property type="molecule type" value="Genomic_DNA"/>
</dbReference>
<gene>
    <name evidence="4" type="ORF">CAL65_09145</name>
</gene>
<dbReference type="InterPro" id="IPR036013">
    <property type="entry name" value="Band_7/SPFH_dom_sf"/>
</dbReference>
<feature type="coiled-coil region" evidence="2">
    <location>
        <begin position="342"/>
        <end position="426"/>
    </location>
</feature>
<reference evidence="5" key="1">
    <citation type="submission" date="2017-05" db="EMBL/GenBank/DDBJ databases">
        <authorList>
            <person name="Sharma S."/>
            <person name="Sidhu C."/>
            <person name="Pinnaka A.K."/>
        </authorList>
    </citation>
    <scope>NUCLEOTIDE SEQUENCE [LARGE SCALE GENOMIC DNA]</scope>
    <source>
        <strain evidence="5">AK93</strain>
    </source>
</reference>
<dbReference type="PANTHER" id="PTHR13806">
    <property type="entry name" value="FLOTILLIN-RELATED"/>
    <property type="match status" value="1"/>
</dbReference>
<protein>
    <recommendedName>
        <fullName evidence="6">Band 7 domain-containing protein</fullName>
    </recommendedName>
</protein>
<keyword evidence="2" id="KW-0175">Coiled coil</keyword>
<dbReference type="Proteomes" id="UP000256763">
    <property type="component" value="Unassembled WGS sequence"/>
</dbReference>
<evidence type="ECO:0000256" key="1">
    <source>
        <dbReference type="ARBA" id="ARBA00004308"/>
    </source>
</evidence>
<dbReference type="SUPFAM" id="SSF117892">
    <property type="entry name" value="Band 7/SPFH domain"/>
    <property type="match status" value="1"/>
</dbReference>
<dbReference type="Gene3D" id="3.30.479.30">
    <property type="entry name" value="Band 7 domain"/>
    <property type="match status" value="1"/>
</dbReference>
<keyword evidence="5" id="KW-1185">Reference proteome</keyword>
<dbReference type="PANTHER" id="PTHR13806:SF31">
    <property type="entry name" value="FLOTILLIN-LIKE PROTEIN 1-RELATED"/>
    <property type="match status" value="1"/>
</dbReference>
<comment type="caution">
    <text evidence="4">The sequence shown here is derived from an EMBL/GenBank/DDBJ whole genome shotgun (WGS) entry which is preliminary data.</text>
</comment>
<keyword evidence="3" id="KW-1133">Transmembrane helix</keyword>
<evidence type="ECO:0008006" key="6">
    <source>
        <dbReference type="Google" id="ProtNLM"/>
    </source>
</evidence>
<organism evidence="4 5">
    <name type="scientific">Alkalilimnicola ehrlichii</name>
    <dbReference type="NCBI Taxonomy" id="351052"/>
    <lineage>
        <taxon>Bacteria</taxon>
        <taxon>Pseudomonadati</taxon>
        <taxon>Pseudomonadota</taxon>
        <taxon>Gammaproteobacteria</taxon>
        <taxon>Chromatiales</taxon>
        <taxon>Ectothiorhodospiraceae</taxon>
        <taxon>Alkalilimnicola</taxon>
    </lineage>
</organism>
<name>A0A3E0WZ29_9GAMM</name>
<comment type="subcellular location">
    <subcellularLocation>
        <location evidence="1">Endomembrane system</location>
    </subcellularLocation>
</comment>
<evidence type="ECO:0000313" key="5">
    <source>
        <dbReference type="Proteomes" id="UP000256763"/>
    </source>
</evidence>